<dbReference type="EMBL" id="JADAQX010000555">
    <property type="protein sequence ID" value="KAF8819915.1"/>
    <property type="molecule type" value="Genomic_DNA"/>
</dbReference>
<dbReference type="Proteomes" id="UP000823046">
    <property type="component" value="Unassembled WGS sequence"/>
</dbReference>
<evidence type="ECO:0000256" key="4">
    <source>
        <dbReference type="ARBA" id="ARBA00022806"/>
    </source>
</evidence>
<comment type="caution">
    <text evidence="10">The sequence shown here is derived from an EMBL/GenBank/DDBJ whole genome shotgun (WGS) entry which is preliminary data.</text>
</comment>
<dbReference type="Gene3D" id="3.40.50.300">
    <property type="entry name" value="P-loop containing nucleotide triphosphate hydrolases"/>
    <property type="match status" value="1"/>
</dbReference>
<feature type="region of interest" description="Disordered" evidence="8">
    <location>
        <begin position="125"/>
        <end position="180"/>
    </location>
</feature>
<evidence type="ECO:0000259" key="9">
    <source>
        <dbReference type="PROSITE" id="PS51194"/>
    </source>
</evidence>
<keyword evidence="4" id="KW-0347">Helicase</keyword>
<name>A0ABQ7J7F9_9APIC</name>
<evidence type="ECO:0000256" key="3">
    <source>
        <dbReference type="ARBA" id="ARBA00022801"/>
    </source>
</evidence>
<proteinExistence type="predicted"/>
<feature type="domain" description="Helicase C-terminal" evidence="9">
    <location>
        <begin position="1"/>
        <end position="122"/>
    </location>
</feature>
<reference evidence="10 11" key="1">
    <citation type="journal article" date="2020" name="bioRxiv">
        <title>Metabolic contributions of an alphaproteobacterial endosymbiont in the apicomplexan Cardiosporidium cionae.</title>
        <authorList>
            <person name="Hunter E.S."/>
            <person name="Paight C.J."/>
            <person name="Lane C.E."/>
        </authorList>
    </citation>
    <scope>NUCLEOTIDE SEQUENCE [LARGE SCALE GENOMIC DNA]</scope>
    <source>
        <strain evidence="10">ESH_2018</strain>
    </source>
</reference>
<sequence>AQQLFNELIYDGIFVDVIHAERTKAQRDAIVASFRAGKTWILICTDLMARGLDFKGVDTVINFDFPHSSAHYIHRIGRTGRAGRNGVAITFYTLDDISSLPIVVNVMRQSGCTLPEWLLKTIATRKKDRHRSKPMKRARISTVSSYDLQRQAKKRQMIQSKKEATGHSTPAILPSNKKEK</sequence>
<evidence type="ECO:0000256" key="6">
    <source>
        <dbReference type="ARBA" id="ARBA00022884"/>
    </source>
</evidence>
<accession>A0ABQ7J7F9</accession>
<organism evidence="10 11">
    <name type="scientific">Cardiosporidium cionae</name>
    <dbReference type="NCBI Taxonomy" id="476202"/>
    <lineage>
        <taxon>Eukaryota</taxon>
        <taxon>Sar</taxon>
        <taxon>Alveolata</taxon>
        <taxon>Apicomplexa</taxon>
        <taxon>Aconoidasida</taxon>
        <taxon>Nephromycida</taxon>
        <taxon>Cardiosporidium</taxon>
    </lineage>
</organism>
<dbReference type="InterPro" id="IPR050079">
    <property type="entry name" value="DEAD_box_RNA_helicase"/>
</dbReference>
<dbReference type="InterPro" id="IPR001650">
    <property type="entry name" value="Helicase_C-like"/>
</dbReference>
<protein>
    <recommendedName>
        <fullName evidence="1">RNA helicase</fullName>
        <ecNumber evidence="1">3.6.4.13</ecNumber>
    </recommendedName>
</protein>
<evidence type="ECO:0000256" key="7">
    <source>
        <dbReference type="ARBA" id="ARBA00047984"/>
    </source>
</evidence>
<evidence type="ECO:0000313" key="11">
    <source>
        <dbReference type="Proteomes" id="UP000823046"/>
    </source>
</evidence>
<gene>
    <name evidence="10" type="ORF">IE077_003813</name>
</gene>
<dbReference type="CDD" id="cd18787">
    <property type="entry name" value="SF2_C_DEAD"/>
    <property type="match status" value="1"/>
</dbReference>
<dbReference type="PROSITE" id="PS51194">
    <property type="entry name" value="HELICASE_CTER"/>
    <property type="match status" value="1"/>
</dbReference>
<evidence type="ECO:0000256" key="1">
    <source>
        <dbReference type="ARBA" id="ARBA00012552"/>
    </source>
</evidence>
<keyword evidence="5" id="KW-0067">ATP-binding</keyword>
<feature type="non-terminal residue" evidence="10">
    <location>
        <position position="1"/>
    </location>
</feature>
<evidence type="ECO:0000256" key="8">
    <source>
        <dbReference type="SAM" id="MobiDB-lite"/>
    </source>
</evidence>
<evidence type="ECO:0000313" key="10">
    <source>
        <dbReference type="EMBL" id="KAF8819915.1"/>
    </source>
</evidence>
<keyword evidence="2" id="KW-0547">Nucleotide-binding</keyword>
<dbReference type="EC" id="3.6.4.13" evidence="1"/>
<feature type="compositionally biased region" description="Basic residues" evidence="8">
    <location>
        <begin position="125"/>
        <end position="139"/>
    </location>
</feature>
<dbReference type="PANTHER" id="PTHR47959:SF15">
    <property type="entry name" value="RNA HELICASE"/>
    <property type="match status" value="1"/>
</dbReference>
<keyword evidence="6" id="KW-0694">RNA-binding</keyword>
<evidence type="ECO:0000256" key="2">
    <source>
        <dbReference type="ARBA" id="ARBA00022741"/>
    </source>
</evidence>
<evidence type="ECO:0000256" key="5">
    <source>
        <dbReference type="ARBA" id="ARBA00022840"/>
    </source>
</evidence>
<keyword evidence="3" id="KW-0378">Hydrolase</keyword>
<keyword evidence="11" id="KW-1185">Reference proteome</keyword>
<dbReference type="PANTHER" id="PTHR47959">
    <property type="entry name" value="ATP-DEPENDENT RNA HELICASE RHLE-RELATED"/>
    <property type="match status" value="1"/>
</dbReference>
<dbReference type="InterPro" id="IPR027417">
    <property type="entry name" value="P-loop_NTPase"/>
</dbReference>
<dbReference type="Pfam" id="PF00271">
    <property type="entry name" value="Helicase_C"/>
    <property type="match status" value="1"/>
</dbReference>
<comment type="catalytic activity">
    <reaction evidence="7">
        <text>ATP + H2O = ADP + phosphate + H(+)</text>
        <dbReference type="Rhea" id="RHEA:13065"/>
        <dbReference type="ChEBI" id="CHEBI:15377"/>
        <dbReference type="ChEBI" id="CHEBI:15378"/>
        <dbReference type="ChEBI" id="CHEBI:30616"/>
        <dbReference type="ChEBI" id="CHEBI:43474"/>
        <dbReference type="ChEBI" id="CHEBI:456216"/>
        <dbReference type="EC" id="3.6.4.13"/>
    </reaction>
</comment>
<dbReference type="SMART" id="SM00490">
    <property type="entry name" value="HELICc"/>
    <property type="match status" value="1"/>
</dbReference>
<dbReference type="SUPFAM" id="SSF52540">
    <property type="entry name" value="P-loop containing nucleoside triphosphate hydrolases"/>
    <property type="match status" value="1"/>
</dbReference>